<dbReference type="Pfam" id="PF02442">
    <property type="entry name" value="L1R_F9L"/>
    <property type="match status" value="1"/>
</dbReference>
<evidence type="ECO:0000256" key="2">
    <source>
        <dbReference type="ARBA" id="ARBA00022692"/>
    </source>
</evidence>
<evidence type="ECO:0000256" key="1">
    <source>
        <dbReference type="ARBA" id="ARBA00004370"/>
    </source>
</evidence>
<protein>
    <submittedName>
        <fullName evidence="6">Myristylated membrane protein</fullName>
    </submittedName>
</protein>
<evidence type="ECO:0000256" key="4">
    <source>
        <dbReference type="ARBA" id="ARBA00023136"/>
    </source>
</evidence>
<dbReference type="GO" id="GO:0016020">
    <property type="term" value="C:membrane"/>
    <property type="evidence" value="ECO:0007669"/>
    <property type="project" value="UniProtKB-SubCell"/>
</dbReference>
<comment type="subcellular location">
    <subcellularLocation>
        <location evidence="1">Membrane</location>
    </subcellularLocation>
</comment>
<feature type="transmembrane region" description="Helical" evidence="5">
    <location>
        <begin position="188"/>
        <end position="209"/>
    </location>
</feature>
<feature type="transmembrane region" description="Helical" evidence="5">
    <location>
        <begin position="400"/>
        <end position="420"/>
    </location>
</feature>
<dbReference type="InterPro" id="IPR003472">
    <property type="entry name" value="Virion_mem_poxvirus_L1"/>
</dbReference>
<organism evidence="6">
    <name type="scientific">Rhinella marina erythrocytic-like virus</name>
    <dbReference type="NCBI Taxonomy" id="2859906"/>
    <lineage>
        <taxon>Viruses</taxon>
        <taxon>Varidnaviria</taxon>
        <taxon>Bamfordvirae</taxon>
        <taxon>Nucleocytoviricota</taxon>
        <taxon>Megaviricetes</taxon>
        <taxon>Pimascovirales</taxon>
        <taxon>Pimascovirales incertae sedis</taxon>
        <taxon>Iridoviridae</taxon>
    </lineage>
</organism>
<proteinExistence type="predicted"/>
<evidence type="ECO:0000313" key="6">
    <source>
        <dbReference type="EMBL" id="QXT57844.1"/>
    </source>
</evidence>
<dbReference type="EMBL" id="MW582951">
    <property type="protein sequence ID" value="QXT57844.1"/>
    <property type="molecule type" value="Genomic_DNA"/>
</dbReference>
<sequence length="433" mass="47967">MGGNFSKQVTALTEKAVMSVAMEYSQKNTNKINSTQNIEITEISGDVKIHEIILDQQAEIDIKQSIVVLADNEAKSKLSDKILQESKQMVSGISLAQANYSEANMHKNVKVLHNFSSSVAQHCSSSVNQSQAIKIRGVEGSLRLKTLLLQQITGIASHCVKSISSSNKSIIDLETDIQQKTDQLVKGINPLMLVGLLGLGLLGVPLITGGLVMKFLGPLLIVTGIGITGYAITIKETNVELKLFSGLYNKNTYGVIDMTHMFYTSNSAATLDYVVEVFKKHQAYAFDFDRCNKKVYFYTDPAITKISLSTQPLNPNPKLYTQNSNLKIGDVYYNQSTGELSQKCTADNKFIQLGILEKNKKYNLDVYVLTKEDTREEISIQWPNITNVSGWKTGNINKPILISGIMCIIIGFILLIIQNFNKKTNEKPNNKPL</sequence>
<reference evidence="6" key="1">
    <citation type="submission" date="2021-02" db="EMBL/GenBank/DDBJ databases">
        <title>Distinct virome patterns of the invasive cane toad (Rhinella marina) across its native and introduced ranges.</title>
        <authorList>
            <person name="Russo A.G."/>
            <person name="Harding E.F."/>
            <person name="Yan G.J."/>
            <person name="Selechnik D."/>
            <person name="Ducatez S."/>
            <person name="DeVore J.L."/>
            <person name="Zhou J."/>
            <person name="Sarma R.R."/>
            <person name="Lee Y.P."/>
            <person name="Richardson M.F."/>
            <person name="Shine R."/>
            <person name="Rollins L.A."/>
            <person name="White P.A."/>
        </authorList>
    </citation>
    <scope>NUCLEOTIDE SEQUENCE</scope>
</reference>
<accession>A0A8F6UAD0</accession>
<feature type="transmembrane region" description="Helical" evidence="5">
    <location>
        <begin position="215"/>
        <end position="234"/>
    </location>
</feature>
<keyword evidence="2 5" id="KW-0812">Transmembrane</keyword>
<keyword evidence="4 5" id="KW-0472">Membrane</keyword>
<evidence type="ECO:0000256" key="3">
    <source>
        <dbReference type="ARBA" id="ARBA00022989"/>
    </source>
</evidence>
<keyword evidence="3 5" id="KW-1133">Transmembrane helix</keyword>
<name>A0A8F6UAD0_9VIRU</name>
<evidence type="ECO:0000256" key="5">
    <source>
        <dbReference type="SAM" id="Phobius"/>
    </source>
</evidence>